<evidence type="ECO:0000256" key="1">
    <source>
        <dbReference type="SAM" id="Phobius"/>
    </source>
</evidence>
<proteinExistence type="predicted"/>
<feature type="transmembrane region" description="Helical" evidence="1">
    <location>
        <begin position="6"/>
        <end position="23"/>
    </location>
</feature>
<protein>
    <submittedName>
        <fullName evidence="2">Uncharacterized protein</fullName>
    </submittedName>
</protein>
<organism evidence="2 3">
    <name type="scientific">Catenovulum adriaticum</name>
    <dbReference type="NCBI Taxonomy" id="2984846"/>
    <lineage>
        <taxon>Bacteria</taxon>
        <taxon>Pseudomonadati</taxon>
        <taxon>Pseudomonadota</taxon>
        <taxon>Gammaproteobacteria</taxon>
        <taxon>Alteromonadales</taxon>
        <taxon>Alteromonadaceae</taxon>
        <taxon>Catenovulum</taxon>
    </lineage>
</organism>
<feature type="transmembrane region" description="Helical" evidence="1">
    <location>
        <begin position="106"/>
        <end position="128"/>
    </location>
</feature>
<feature type="transmembrane region" description="Helical" evidence="1">
    <location>
        <begin position="35"/>
        <end position="54"/>
    </location>
</feature>
<keyword evidence="2" id="KW-0614">Plasmid</keyword>
<feature type="transmembrane region" description="Helical" evidence="1">
    <location>
        <begin position="140"/>
        <end position="160"/>
    </location>
</feature>
<dbReference type="RefSeq" id="WP_268076420.1">
    <property type="nucleotide sequence ID" value="NZ_CP109966.1"/>
</dbReference>
<evidence type="ECO:0000313" key="2">
    <source>
        <dbReference type="EMBL" id="WAJ71731.1"/>
    </source>
</evidence>
<keyword evidence="1" id="KW-1133">Transmembrane helix</keyword>
<feature type="transmembrane region" description="Helical" evidence="1">
    <location>
        <begin position="167"/>
        <end position="184"/>
    </location>
</feature>
<keyword evidence="1" id="KW-0812">Transmembrane</keyword>
<reference evidence="2" key="1">
    <citation type="submission" date="2022-10" db="EMBL/GenBank/DDBJ databases">
        <title>Catenovulum adriacola sp. nov. isolated in the Harbour of Susak.</title>
        <authorList>
            <person name="Schoch T."/>
            <person name="Reich S.J."/>
            <person name="Stoeferle S."/>
            <person name="Flaiz M."/>
            <person name="Kazda M."/>
            <person name="Riedel C.U."/>
            <person name="Duerre P."/>
        </authorList>
    </citation>
    <scope>NUCLEOTIDE SEQUENCE</scope>
    <source>
        <strain evidence="2">TS8</strain>
        <plasmid evidence="2">pCadTS8_1</plasmid>
    </source>
</reference>
<keyword evidence="3" id="KW-1185">Reference proteome</keyword>
<feature type="transmembrane region" description="Helical" evidence="1">
    <location>
        <begin position="60"/>
        <end position="76"/>
    </location>
</feature>
<accession>A0ABY7AST1</accession>
<geneLocation type="plasmid" evidence="2 3">
    <name>pCadTS8_1</name>
</geneLocation>
<dbReference type="EMBL" id="CP109966">
    <property type="protein sequence ID" value="WAJ71731.1"/>
    <property type="molecule type" value="Genomic_DNA"/>
</dbReference>
<gene>
    <name evidence="2" type="ORF">OLW01_15440</name>
</gene>
<evidence type="ECO:0000313" key="3">
    <source>
        <dbReference type="Proteomes" id="UP001163726"/>
    </source>
</evidence>
<sequence length="185" mass="20823">MLLSIAAFLGSTLAIGLFYRAWQSTHVAFKRLAKLSALLLMYMSLNFWVTQYGFELGTCYAVIAFSLQAWTWIYLARQRINKHVKRADLPYISGLSKPSAPTVFNAFIKLIGCLFLSAICAMLVTVVWTTSLSLSKVNQIALGIYTMPILWGCGAYWLCADKKLWRPIRVLIMLSALSYLILYSG</sequence>
<dbReference type="Proteomes" id="UP001163726">
    <property type="component" value="Plasmid pCadTS8_1"/>
</dbReference>
<name>A0ABY7AST1_9ALTE</name>
<keyword evidence="1" id="KW-0472">Membrane</keyword>